<dbReference type="Proteomes" id="UP000217289">
    <property type="component" value="Chromosome"/>
</dbReference>
<gene>
    <name evidence="1" type="ORF">MEBOL_002299</name>
</gene>
<keyword evidence="2" id="KW-1185">Reference proteome</keyword>
<organism evidence="1 2">
    <name type="scientific">Melittangium boletus DSM 14713</name>
    <dbReference type="NCBI Taxonomy" id="1294270"/>
    <lineage>
        <taxon>Bacteria</taxon>
        <taxon>Pseudomonadati</taxon>
        <taxon>Myxococcota</taxon>
        <taxon>Myxococcia</taxon>
        <taxon>Myxococcales</taxon>
        <taxon>Cystobacterineae</taxon>
        <taxon>Archangiaceae</taxon>
        <taxon>Melittangium</taxon>
    </lineage>
</organism>
<evidence type="ECO:0000313" key="2">
    <source>
        <dbReference type="Proteomes" id="UP000217289"/>
    </source>
</evidence>
<name>A0A250ICB8_9BACT</name>
<dbReference type="KEGG" id="mbd:MEBOL_002299"/>
<evidence type="ECO:0000313" key="1">
    <source>
        <dbReference type="EMBL" id="ATB28850.1"/>
    </source>
</evidence>
<dbReference type="AlphaFoldDB" id="A0A250ICB8"/>
<protein>
    <submittedName>
        <fullName evidence="1">Uncharacterized protein</fullName>
    </submittedName>
</protein>
<dbReference type="EMBL" id="CP022163">
    <property type="protein sequence ID" value="ATB28850.1"/>
    <property type="molecule type" value="Genomic_DNA"/>
</dbReference>
<reference evidence="1 2" key="1">
    <citation type="submission" date="2017-06" db="EMBL/GenBank/DDBJ databases">
        <authorList>
            <person name="Kim H.J."/>
            <person name="Triplett B.A."/>
        </authorList>
    </citation>
    <scope>NUCLEOTIDE SEQUENCE [LARGE SCALE GENOMIC DNA]</scope>
    <source>
        <strain evidence="1 2">DSM 14713</strain>
    </source>
</reference>
<accession>A0A250ICB8</accession>
<proteinExistence type="predicted"/>
<dbReference type="RefSeq" id="WP_095977488.1">
    <property type="nucleotide sequence ID" value="NZ_CP022163.1"/>
</dbReference>
<sequence>MTPASITLDDQHWPLLILYFVGSPSVEQCREFFVRRTEYLDRDELHVGISDATRMKLPPVEYRQMQSEWVTQHQARLARTFLGTASLIVAPDILLLKSASVYQHSALPYPTINVTTMRAGVVWAAERLVTAGLDEAARRLRRSFGLDGTTPPSR</sequence>